<dbReference type="GO" id="GO:0006508">
    <property type="term" value="P:proteolysis"/>
    <property type="evidence" value="ECO:0007669"/>
    <property type="project" value="UniProtKB-UniRule"/>
</dbReference>
<organism evidence="3 4">
    <name type="scientific">Trichloromonas acetexigens</name>
    <dbReference type="NCBI Taxonomy" id="38815"/>
    <lineage>
        <taxon>Bacteria</taxon>
        <taxon>Pseudomonadati</taxon>
        <taxon>Thermodesulfobacteriota</taxon>
        <taxon>Desulfuromonadia</taxon>
        <taxon>Desulfuromonadales</taxon>
        <taxon>Trichloromonadaceae</taxon>
        <taxon>Trichloromonas</taxon>
    </lineage>
</organism>
<evidence type="ECO:0000256" key="1">
    <source>
        <dbReference type="HAMAP-Rule" id="MF_00302"/>
    </source>
</evidence>
<sequence length="75" mass="8591">MHNDDFTSMEFVVEMLEKIFHKPPTEANRIMLNIHFKGMGICGIFPAEIAETKIDRVHARARSEGFPLRCSMEPA</sequence>
<dbReference type="InterPro" id="IPR022935">
    <property type="entry name" value="ClpS"/>
</dbReference>
<dbReference type="Gene3D" id="3.30.1390.10">
    <property type="match status" value="1"/>
</dbReference>
<reference evidence="3 4" key="1">
    <citation type="submission" date="2019-07" db="EMBL/GenBank/DDBJ databases">
        <title>Insights of Desulfuromonas acetexigens electromicrobiology.</title>
        <authorList>
            <person name="Katuri K."/>
            <person name="Sapireddy V."/>
            <person name="Shaw D.R."/>
            <person name="Saikaly P."/>
        </authorList>
    </citation>
    <scope>NUCLEOTIDE SEQUENCE [LARGE SCALE GENOMIC DNA]</scope>
    <source>
        <strain evidence="3 4">2873</strain>
    </source>
</reference>
<dbReference type="SUPFAM" id="SSF54736">
    <property type="entry name" value="ClpS-like"/>
    <property type="match status" value="1"/>
</dbReference>
<keyword evidence="3" id="KW-0645">Protease</keyword>
<dbReference type="GO" id="GO:0030163">
    <property type="term" value="P:protein catabolic process"/>
    <property type="evidence" value="ECO:0007669"/>
    <property type="project" value="InterPro"/>
</dbReference>
<gene>
    <name evidence="1" type="primary">clpS</name>
    <name evidence="3" type="ORF">FL622_12380</name>
</gene>
<dbReference type="EMBL" id="VJVV01000009">
    <property type="protein sequence ID" value="TRO79804.1"/>
    <property type="molecule type" value="Genomic_DNA"/>
</dbReference>
<comment type="caution">
    <text evidence="3">The sequence shown here is derived from an EMBL/GenBank/DDBJ whole genome shotgun (WGS) entry which is preliminary data.</text>
</comment>
<evidence type="ECO:0000313" key="4">
    <source>
        <dbReference type="Proteomes" id="UP000317155"/>
    </source>
</evidence>
<comment type="similarity">
    <text evidence="1">Belongs to the ClpS family.</text>
</comment>
<dbReference type="GO" id="GO:0008233">
    <property type="term" value="F:peptidase activity"/>
    <property type="evidence" value="ECO:0007669"/>
    <property type="project" value="UniProtKB-KW"/>
</dbReference>
<dbReference type="HAMAP" id="MF_00302">
    <property type="entry name" value="ClpS"/>
    <property type="match status" value="1"/>
</dbReference>
<dbReference type="Proteomes" id="UP000317155">
    <property type="component" value="Unassembled WGS sequence"/>
</dbReference>
<dbReference type="InterPro" id="IPR003769">
    <property type="entry name" value="ClpS_core"/>
</dbReference>
<comment type="subunit">
    <text evidence="1">Binds to the N-terminal domain of the chaperone ClpA.</text>
</comment>
<feature type="domain" description="Adaptor protein ClpS core" evidence="2">
    <location>
        <begin position="1"/>
        <end position="71"/>
    </location>
</feature>
<dbReference type="Pfam" id="PF02617">
    <property type="entry name" value="ClpS"/>
    <property type="match status" value="1"/>
</dbReference>
<dbReference type="OrthoDB" id="9796121at2"/>
<protein>
    <recommendedName>
        <fullName evidence="1">ATP-dependent Clp protease adapter protein ClpS</fullName>
    </recommendedName>
</protein>
<proteinExistence type="inferred from homology"/>
<dbReference type="InterPro" id="IPR014719">
    <property type="entry name" value="Ribosomal_bL12_C/ClpS-like"/>
</dbReference>
<keyword evidence="3" id="KW-0378">Hydrolase</keyword>
<name>A0A550J989_9BACT</name>
<accession>A0A550J989</accession>
<comment type="function">
    <text evidence="1">Involved in the modulation of the specificity of the ClpAP-mediated ATP-dependent protein degradation.</text>
</comment>
<keyword evidence="4" id="KW-1185">Reference proteome</keyword>
<evidence type="ECO:0000313" key="3">
    <source>
        <dbReference type="EMBL" id="TRO79804.1"/>
    </source>
</evidence>
<evidence type="ECO:0000259" key="2">
    <source>
        <dbReference type="Pfam" id="PF02617"/>
    </source>
</evidence>
<dbReference type="AlphaFoldDB" id="A0A550J989"/>